<dbReference type="Proteomes" id="UP000434580">
    <property type="component" value="Unassembled WGS sequence"/>
</dbReference>
<dbReference type="EMBL" id="CACSII010000004">
    <property type="protein sequence ID" value="CAA0095779.1"/>
    <property type="molecule type" value="Genomic_DNA"/>
</dbReference>
<dbReference type="PANTHER" id="PTHR41339:SF1">
    <property type="entry name" value="SECRETED PROTEIN"/>
    <property type="match status" value="1"/>
</dbReference>
<evidence type="ECO:0000256" key="2">
    <source>
        <dbReference type="SAM" id="SignalP"/>
    </source>
</evidence>
<organism evidence="3 4">
    <name type="scientific">BD1-7 clade bacterium</name>
    <dbReference type="NCBI Taxonomy" id="2029982"/>
    <lineage>
        <taxon>Bacteria</taxon>
        <taxon>Pseudomonadati</taxon>
        <taxon>Pseudomonadota</taxon>
        <taxon>Gammaproteobacteria</taxon>
        <taxon>Cellvibrionales</taxon>
        <taxon>Spongiibacteraceae</taxon>
        <taxon>BD1-7 clade</taxon>
    </lineage>
</organism>
<dbReference type="AlphaFoldDB" id="A0A5S9NYH6"/>
<proteinExistence type="predicted"/>
<keyword evidence="2" id="KW-0732">Signal</keyword>
<name>A0A5S9NYH6_9GAMM</name>
<evidence type="ECO:0000313" key="3">
    <source>
        <dbReference type="EMBL" id="CAA0095779.1"/>
    </source>
</evidence>
<evidence type="ECO:0000256" key="1">
    <source>
        <dbReference type="SAM" id="MobiDB-lite"/>
    </source>
</evidence>
<gene>
    <name evidence="3" type="ORF">DPBNPPHM_03332</name>
</gene>
<reference evidence="3 4" key="1">
    <citation type="submission" date="2019-11" db="EMBL/GenBank/DDBJ databases">
        <authorList>
            <person name="Holert J."/>
        </authorList>
    </citation>
    <scope>NUCLEOTIDE SEQUENCE [LARGE SCALE GENOMIC DNA]</scope>
    <source>
        <strain evidence="3">BC5_2</strain>
    </source>
</reference>
<feature type="signal peptide" evidence="2">
    <location>
        <begin position="1"/>
        <end position="18"/>
    </location>
</feature>
<feature type="region of interest" description="Disordered" evidence="1">
    <location>
        <begin position="328"/>
        <end position="351"/>
    </location>
</feature>
<protein>
    <recommendedName>
        <fullName evidence="5">Endo-polygalacturonase</fullName>
    </recommendedName>
</protein>
<sequence>MSFKKLLLASAISSVLIAGCSNDDNDGTPQTSGGGGGGGGQEECVLENNILSGTITCDATLKEGETYFLRGVVNIGKGQKQLNSAADVQAAKDNGVTLTIEKGVNILADQDGVLIVTRGSKINAVGTAAQPISFSSQKDDDFDGLGEWGGIVIQGFAPHNAAGSDNLCSKDGAICNVKGEGGDAVAFFGGTDAADNSGELKYVRMAEGGKVAGPGNEINGLTLQGVGYGTQLSYIQVHGNLDDGIEWFGGRANAKYVVLTNNDDDDIDFDEGYQGHIQHALIIKHQTKASPDGSNDPRGIEANSSDDESAKSTSAILSNVTIIGSDMTKDRPADGASCDTDGTPGCNEQPGMRLRGDVTVDLYNSVVANYGICVRIDNGQDDMTTVDFTNVVTGGCDSEHKYKANGIKNDGKNAVPAPTPVNFVESTSAITFDTALAATATEAMLSDDVTVSSLAGRTEFTFDVTDYEGAVDPDTNNADRNWWAGWTFPNTVVIDSDLQAQQP</sequence>
<evidence type="ECO:0000313" key="4">
    <source>
        <dbReference type="Proteomes" id="UP000434580"/>
    </source>
</evidence>
<accession>A0A5S9NYH6</accession>
<dbReference type="PROSITE" id="PS51257">
    <property type="entry name" value="PROKAR_LIPOPROTEIN"/>
    <property type="match status" value="1"/>
</dbReference>
<evidence type="ECO:0008006" key="5">
    <source>
        <dbReference type="Google" id="ProtNLM"/>
    </source>
</evidence>
<dbReference type="PANTHER" id="PTHR41339">
    <property type="entry name" value="LIPL48"/>
    <property type="match status" value="1"/>
</dbReference>
<dbReference type="OrthoDB" id="237393at2"/>
<feature type="chain" id="PRO_5030137976" description="Endo-polygalacturonase" evidence="2">
    <location>
        <begin position="19"/>
        <end position="503"/>
    </location>
</feature>
<feature type="region of interest" description="Disordered" evidence="1">
    <location>
        <begin position="286"/>
        <end position="313"/>
    </location>
</feature>